<reference evidence="1" key="1">
    <citation type="journal article" date="2015" name="Nature">
        <title>Complex archaea that bridge the gap between prokaryotes and eukaryotes.</title>
        <authorList>
            <person name="Spang A."/>
            <person name="Saw J.H."/>
            <person name="Jorgensen S.L."/>
            <person name="Zaremba-Niedzwiedzka K."/>
            <person name="Martijn J."/>
            <person name="Lind A.E."/>
            <person name="van Eijk R."/>
            <person name="Schleper C."/>
            <person name="Guy L."/>
            <person name="Ettema T.J."/>
        </authorList>
    </citation>
    <scope>NUCLEOTIDE SEQUENCE</scope>
</reference>
<name>A0A0F9F1S5_9ZZZZ</name>
<organism evidence="1">
    <name type="scientific">marine sediment metagenome</name>
    <dbReference type="NCBI Taxonomy" id="412755"/>
    <lineage>
        <taxon>unclassified sequences</taxon>
        <taxon>metagenomes</taxon>
        <taxon>ecological metagenomes</taxon>
    </lineage>
</organism>
<gene>
    <name evidence="1" type="ORF">LCGC14_2006050</name>
</gene>
<dbReference type="AlphaFoldDB" id="A0A0F9F1S5"/>
<accession>A0A0F9F1S5</accession>
<dbReference type="EMBL" id="LAZR01022890">
    <property type="protein sequence ID" value="KKL80308.1"/>
    <property type="molecule type" value="Genomic_DNA"/>
</dbReference>
<proteinExistence type="predicted"/>
<sequence length="131" mass="15894">MARQSEHINVINKVLGQLRDQVLNLLDDLLSICPNEPDILLVRLFFENQIDPETLMEGFIKWVYPWQDYIKEHNKKYFEENEHIFGPLPVDKVQYFKIKMEDGTFDHEDKEIIWKYFEVFISLIEQYNKIK</sequence>
<comment type="caution">
    <text evidence="1">The sequence shown here is derived from an EMBL/GenBank/DDBJ whole genome shotgun (WGS) entry which is preliminary data.</text>
</comment>
<evidence type="ECO:0000313" key="1">
    <source>
        <dbReference type="EMBL" id="KKL80308.1"/>
    </source>
</evidence>
<protein>
    <submittedName>
        <fullName evidence="1">Uncharacterized protein</fullName>
    </submittedName>
</protein>